<proteinExistence type="predicted"/>
<evidence type="ECO:0000313" key="2">
    <source>
        <dbReference type="EMBL" id="RSL77828.1"/>
    </source>
</evidence>
<dbReference type="Proteomes" id="UP000287972">
    <property type="component" value="Unassembled WGS sequence"/>
</dbReference>
<protein>
    <submittedName>
        <fullName evidence="2">Uncharacterized protein</fullName>
    </submittedName>
</protein>
<dbReference type="EMBL" id="NKCL01000232">
    <property type="protein sequence ID" value="RSL77828.1"/>
    <property type="molecule type" value="Genomic_DNA"/>
</dbReference>
<comment type="caution">
    <text evidence="2">The sequence shown here is derived from an EMBL/GenBank/DDBJ whole genome shotgun (WGS) entry which is preliminary data.</text>
</comment>
<name>A0A428RJZ8_9HYPO</name>
<organism evidence="2 3">
    <name type="scientific">Fusarium floridanum</name>
    <dbReference type="NCBI Taxonomy" id="1325733"/>
    <lineage>
        <taxon>Eukaryota</taxon>
        <taxon>Fungi</taxon>
        <taxon>Dikarya</taxon>
        <taxon>Ascomycota</taxon>
        <taxon>Pezizomycotina</taxon>
        <taxon>Sordariomycetes</taxon>
        <taxon>Hypocreomycetidae</taxon>
        <taxon>Hypocreales</taxon>
        <taxon>Nectriaceae</taxon>
        <taxon>Fusarium</taxon>
        <taxon>Fusarium solani species complex</taxon>
    </lineage>
</organism>
<gene>
    <name evidence="2" type="ORF">CEP51_008730</name>
</gene>
<reference evidence="2 3" key="1">
    <citation type="submission" date="2017-06" db="EMBL/GenBank/DDBJ databases">
        <title>Comparative genomic analysis of Ambrosia Fusariam Clade fungi.</title>
        <authorList>
            <person name="Stajich J.E."/>
            <person name="Carrillo J."/>
            <person name="Kijimoto T."/>
            <person name="Eskalen A."/>
            <person name="O'Donnell K."/>
            <person name="Kasson M."/>
        </authorList>
    </citation>
    <scope>NUCLEOTIDE SEQUENCE [LARGE SCALE GENOMIC DNA]</scope>
    <source>
        <strain evidence="2 3">NRRL62606</strain>
    </source>
</reference>
<sequence>MTSCLSSGNMVSHPVKPTGGHPWVAWPGLAKERHGHASKQFDGQRSPVDVAENGATGPPPPVTIPLSSEPGIGPLHRLGRFVLRLVHRHLEMTLEALWLRFEAHEACSCRGLCSVITGRKLD</sequence>
<keyword evidence="3" id="KW-1185">Reference proteome</keyword>
<evidence type="ECO:0000256" key="1">
    <source>
        <dbReference type="SAM" id="MobiDB-lite"/>
    </source>
</evidence>
<accession>A0A428RJZ8</accession>
<dbReference type="AlphaFoldDB" id="A0A428RJZ8"/>
<feature type="region of interest" description="Disordered" evidence="1">
    <location>
        <begin position="32"/>
        <end position="69"/>
    </location>
</feature>
<evidence type="ECO:0000313" key="3">
    <source>
        <dbReference type="Proteomes" id="UP000287972"/>
    </source>
</evidence>